<dbReference type="PANTHER" id="PTHR12689:SF4">
    <property type="entry name" value="PROTEIN AAR2 HOMOLOG"/>
    <property type="match status" value="1"/>
</dbReference>
<protein>
    <submittedName>
        <fullName evidence="3">A1-alpha2 repression</fullName>
    </submittedName>
</protein>
<dbReference type="InterPro" id="IPR007946">
    <property type="entry name" value="AAR2"/>
</dbReference>
<feature type="compositionally biased region" description="Basic and acidic residues" evidence="1">
    <location>
        <begin position="117"/>
        <end position="128"/>
    </location>
</feature>
<dbReference type="InterPro" id="IPR038516">
    <property type="entry name" value="AAR2_N_sf"/>
</dbReference>
<keyword evidence="4" id="KW-1185">Reference proteome</keyword>
<feature type="region of interest" description="Disordered" evidence="1">
    <location>
        <begin position="98"/>
        <end position="177"/>
    </location>
</feature>
<dbReference type="EMBL" id="JABANO010007944">
    <property type="protein sequence ID" value="KAF4749310.1"/>
    <property type="molecule type" value="Genomic_DNA"/>
</dbReference>
<dbReference type="InterPro" id="IPR033647">
    <property type="entry name" value="Aar2_N"/>
</dbReference>
<accession>A0A7J6TXK6</accession>
<dbReference type="Proteomes" id="UP000553632">
    <property type="component" value="Unassembled WGS sequence"/>
</dbReference>
<evidence type="ECO:0000313" key="3">
    <source>
        <dbReference type="EMBL" id="KAF4749310.1"/>
    </source>
</evidence>
<organism evidence="3 4">
    <name type="scientific">Perkinsus olseni</name>
    <name type="common">Perkinsus atlanticus</name>
    <dbReference type="NCBI Taxonomy" id="32597"/>
    <lineage>
        <taxon>Eukaryota</taxon>
        <taxon>Sar</taxon>
        <taxon>Alveolata</taxon>
        <taxon>Perkinsozoa</taxon>
        <taxon>Perkinsea</taxon>
        <taxon>Perkinsida</taxon>
        <taxon>Perkinsidae</taxon>
        <taxon>Perkinsus</taxon>
    </lineage>
</organism>
<name>A0A7J6TXK6_PEROL</name>
<feature type="non-terminal residue" evidence="3">
    <location>
        <position position="338"/>
    </location>
</feature>
<sequence>DWIPNPGASKAFNLAFEKGDNTFQREVDKCIMESQREVFLPPSPGCSLIFKEYNDSPESAHSMISAALRNMPEELVGPQRTQAFCDWLTDRFIPRCEAQRRQEDQPAIKQLWDGPEDDRPTEGCHPESESPVSAGSPSKSSNYRQRKKDAASETANTSRAHPVLMSSDPEEIPSNPSQDWLVKNGGVLLVLEFPVGSYFGIDKHVWQVGPRFMGVHLIPYGVHYVFYSEEEMSPRTGFFVVFGPNRPRIQVRRWQPETVELVAVGPQETSKYAFMFENQRMFADQLGPYPQEGLAQWKENTLFITPEVIAKLQPVNAGRLIKSSEAPGAEKEAEGETP</sequence>
<reference evidence="3 4" key="1">
    <citation type="submission" date="2020-04" db="EMBL/GenBank/DDBJ databases">
        <title>Perkinsus olseni comparative genomics.</title>
        <authorList>
            <person name="Bogema D.R."/>
        </authorList>
    </citation>
    <scope>NUCLEOTIDE SEQUENCE [LARGE SCALE GENOMIC DNA]</scope>
    <source>
        <strain evidence="3 4">ATCC PRA-207</strain>
    </source>
</reference>
<feature type="compositionally biased region" description="Low complexity" evidence="1">
    <location>
        <begin position="129"/>
        <end position="141"/>
    </location>
</feature>
<evidence type="ECO:0000259" key="2">
    <source>
        <dbReference type="Pfam" id="PF20981"/>
    </source>
</evidence>
<proteinExistence type="predicted"/>
<gene>
    <name evidence="3" type="primary">AAR2_1</name>
    <name evidence="3" type="ORF">FOZ63_007227</name>
</gene>
<dbReference type="PANTHER" id="PTHR12689">
    <property type="entry name" value="A1 CISTRON SPLICING FACTOR AAR2-RELATED"/>
    <property type="match status" value="1"/>
</dbReference>
<dbReference type="CDD" id="cd13777">
    <property type="entry name" value="Aar2_N"/>
    <property type="match status" value="1"/>
</dbReference>
<dbReference type="AlphaFoldDB" id="A0A7J6TXK6"/>
<dbReference type="Gene3D" id="2.60.34.20">
    <property type="match status" value="1"/>
</dbReference>
<dbReference type="Pfam" id="PF20981">
    <property type="entry name" value="AAR2_1st"/>
    <property type="match status" value="1"/>
</dbReference>
<feature type="domain" description="AAR2 N-terminal" evidence="2">
    <location>
        <begin position="185"/>
        <end position="314"/>
    </location>
</feature>
<evidence type="ECO:0000313" key="4">
    <source>
        <dbReference type="Proteomes" id="UP000553632"/>
    </source>
</evidence>
<evidence type="ECO:0000256" key="1">
    <source>
        <dbReference type="SAM" id="MobiDB-lite"/>
    </source>
</evidence>
<feature type="non-terminal residue" evidence="3">
    <location>
        <position position="1"/>
    </location>
</feature>
<dbReference type="GO" id="GO:0000244">
    <property type="term" value="P:spliceosomal tri-snRNP complex assembly"/>
    <property type="evidence" value="ECO:0007669"/>
    <property type="project" value="TreeGrafter"/>
</dbReference>
<comment type="caution">
    <text evidence="3">The sequence shown here is derived from an EMBL/GenBank/DDBJ whole genome shotgun (WGS) entry which is preliminary data.</text>
</comment>